<dbReference type="AlphaFoldDB" id="A0A652YM69"/>
<dbReference type="PANTHER" id="PTHR30346">
    <property type="entry name" value="TRANSCRIPTIONAL DUAL REGULATOR HCAR-RELATED"/>
    <property type="match status" value="1"/>
</dbReference>
<dbReference type="CDD" id="cd08425">
    <property type="entry name" value="PBP2_CynR"/>
    <property type="match status" value="1"/>
</dbReference>
<keyword evidence="5" id="KW-0804">Transcription</keyword>
<keyword evidence="3" id="KW-0238">DNA-binding</keyword>
<dbReference type="PROSITE" id="PS50931">
    <property type="entry name" value="HTH_LYSR"/>
    <property type="match status" value="1"/>
</dbReference>
<dbReference type="GO" id="GO:0003677">
    <property type="term" value="F:DNA binding"/>
    <property type="evidence" value="ECO:0007669"/>
    <property type="project" value="UniProtKB-KW"/>
</dbReference>
<name>A0A652YM69_NOCGL</name>
<dbReference type="GO" id="GO:0003700">
    <property type="term" value="F:DNA-binding transcription factor activity"/>
    <property type="evidence" value="ECO:0007669"/>
    <property type="project" value="InterPro"/>
</dbReference>
<dbReference type="InterPro" id="IPR005119">
    <property type="entry name" value="LysR_subst-bd"/>
</dbReference>
<sequence length="298" mass="32840">MELRHIRYLLAVAEHGNFTRAAESLHVSQPTLSQQIKQLESALRVQLLDRSGRTVRTTDAGEAFLHYARRALQDLDAAERAIHDVQDLSRGSLRLATTPTFAAYLVGPLMDRFTTRHPGIAVTVQEMTQDRIEAELARDGLDVGIAFADVRSEEIESESLFVETLSLVVGVKHSHAGRSKPLPAKTLEDQALVLLSSDFATRLHIDRYFKHQDITPRTAIEVSSIGAIVEIVRRGSLATVLPDAITLEQRGLSSIPLSPALPTRTVALLRRKGAYRTAAGRAFAEMASTWDHLNGWPG</sequence>
<dbReference type="NCBIfam" id="NF008416">
    <property type="entry name" value="PRK11242.1"/>
    <property type="match status" value="1"/>
</dbReference>
<comment type="caution">
    <text evidence="6">The sequence shown here is derived from an EMBL/GenBank/DDBJ whole genome shotgun (WGS) entry which is preliminary data.</text>
</comment>
<dbReference type="SUPFAM" id="SSF46785">
    <property type="entry name" value="Winged helix' DNA-binding domain"/>
    <property type="match status" value="1"/>
</dbReference>
<evidence type="ECO:0000256" key="5">
    <source>
        <dbReference type="ARBA" id="ARBA00023163"/>
    </source>
</evidence>
<dbReference type="InterPro" id="IPR037403">
    <property type="entry name" value="CynR_PBP2"/>
</dbReference>
<dbReference type="Pfam" id="PF00126">
    <property type="entry name" value="HTH_1"/>
    <property type="match status" value="1"/>
</dbReference>
<keyword evidence="2" id="KW-0805">Transcription regulation</keyword>
<evidence type="ECO:0000256" key="1">
    <source>
        <dbReference type="ARBA" id="ARBA00009437"/>
    </source>
</evidence>
<dbReference type="Gene3D" id="1.10.10.10">
    <property type="entry name" value="Winged helix-like DNA-binding domain superfamily/Winged helix DNA-binding domain"/>
    <property type="match status" value="1"/>
</dbReference>
<evidence type="ECO:0000313" key="6">
    <source>
        <dbReference type="EMBL" id="TYQ02925.1"/>
    </source>
</evidence>
<keyword evidence="4" id="KW-0010">Activator</keyword>
<organism evidence="6">
    <name type="scientific">Nocardia globerula</name>
    <dbReference type="NCBI Taxonomy" id="1818"/>
    <lineage>
        <taxon>Bacteria</taxon>
        <taxon>Bacillati</taxon>
        <taxon>Actinomycetota</taxon>
        <taxon>Actinomycetes</taxon>
        <taxon>Mycobacteriales</taxon>
        <taxon>Nocardiaceae</taxon>
        <taxon>Nocardia</taxon>
    </lineage>
</organism>
<dbReference type="InterPro" id="IPR036388">
    <property type="entry name" value="WH-like_DNA-bd_sf"/>
</dbReference>
<dbReference type="GO" id="GO:0032993">
    <property type="term" value="C:protein-DNA complex"/>
    <property type="evidence" value="ECO:0007669"/>
    <property type="project" value="TreeGrafter"/>
</dbReference>
<reference evidence="6" key="1">
    <citation type="submission" date="2019-07" db="EMBL/GenBank/DDBJ databases">
        <title>Genomic Encyclopedia of Type Strains, Phase IV (KMG-IV): sequencing the most valuable type-strain genomes for metagenomic binning, comparative biology and taxonomic classification.</title>
        <authorList>
            <person name="Goeker M."/>
        </authorList>
    </citation>
    <scope>NUCLEOTIDE SEQUENCE</scope>
    <source>
        <strain evidence="6">DSM 44596</strain>
    </source>
</reference>
<dbReference type="InterPro" id="IPR036390">
    <property type="entry name" value="WH_DNA-bd_sf"/>
</dbReference>
<dbReference type="EMBL" id="VNIQ01000005">
    <property type="protein sequence ID" value="TYQ02925.1"/>
    <property type="molecule type" value="Genomic_DNA"/>
</dbReference>
<dbReference type="FunFam" id="1.10.10.10:FF:000001">
    <property type="entry name" value="LysR family transcriptional regulator"/>
    <property type="match status" value="1"/>
</dbReference>
<dbReference type="Gene3D" id="3.40.190.290">
    <property type="match status" value="1"/>
</dbReference>
<dbReference type="PRINTS" id="PR00039">
    <property type="entry name" value="HTHLYSR"/>
</dbReference>
<dbReference type="SUPFAM" id="SSF53850">
    <property type="entry name" value="Periplasmic binding protein-like II"/>
    <property type="match status" value="1"/>
</dbReference>
<comment type="similarity">
    <text evidence="1">Belongs to the LysR transcriptional regulatory family.</text>
</comment>
<dbReference type="PANTHER" id="PTHR30346:SF28">
    <property type="entry name" value="HTH-TYPE TRANSCRIPTIONAL REGULATOR CYNR"/>
    <property type="match status" value="1"/>
</dbReference>
<dbReference type="Pfam" id="PF03466">
    <property type="entry name" value="LysR_substrate"/>
    <property type="match status" value="1"/>
</dbReference>
<evidence type="ECO:0000256" key="3">
    <source>
        <dbReference type="ARBA" id="ARBA00023125"/>
    </source>
</evidence>
<evidence type="ECO:0000256" key="2">
    <source>
        <dbReference type="ARBA" id="ARBA00023015"/>
    </source>
</evidence>
<evidence type="ECO:0000256" key="4">
    <source>
        <dbReference type="ARBA" id="ARBA00023159"/>
    </source>
</evidence>
<protein>
    <submittedName>
        <fullName evidence="6">LysR family cyn operon transcriptional activator</fullName>
    </submittedName>
</protein>
<dbReference type="InterPro" id="IPR000847">
    <property type="entry name" value="LysR_HTH_N"/>
</dbReference>
<proteinExistence type="inferred from homology"/>
<gene>
    <name evidence="6" type="ORF">FNL38_10574</name>
</gene>
<accession>A0A652YM69</accession>